<dbReference type="GeneID" id="107884491"/>
<sequence>MGKTEVRYEAMASMVTIKDLEPETTEEEVLEAVAKATGSTSSAKVLRITFTHDGCKTAAKAAKTRCYRCHDYGHIRATCKGKDRTKLCMTCGKEDHKAKDCSSPPRCVICEEKCHEAKNYTGSARCRCGTSTR</sequence>
<dbReference type="OrthoDB" id="6627371at2759"/>
<dbReference type="SMART" id="SM00343">
    <property type="entry name" value="ZnF_C2HC"/>
    <property type="match status" value="2"/>
</dbReference>
<dbReference type="EnsemblMetazoa" id="XM_016806698.1">
    <property type="protein sequence ID" value="XP_016662187.1"/>
    <property type="gene ID" value="LOC107884491"/>
</dbReference>
<dbReference type="Gene3D" id="4.10.60.10">
    <property type="entry name" value="Zinc finger, CCHC-type"/>
    <property type="match status" value="1"/>
</dbReference>
<proteinExistence type="predicted"/>
<organism evidence="3 4">
    <name type="scientific">Acyrthosiphon pisum</name>
    <name type="common">Pea aphid</name>
    <dbReference type="NCBI Taxonomy" id="7029"/>
    <lineage>
        <taxon>Eukaryota</taxon>
        <taxon>Metazoa</taxon>
        <taxon>Ecdysozoa</taxon>
        <taxon>Arthropoda</taxon>
        <taxon>Hexapoda</taxon>
        <taxon>Insecta</taxon>
        <taxon>Pterygota</taxon>
        <taxon>Neoptera</taxon>
        <taxon>Paraneoptera</taxon>
        <taxon>Hemiptera</taxon>
        <taxon>Sternorrhyncha</taxon>
        <taxon>Aphidomorpha</taxon>
        <taxon>Aphidoidea</taxon>
        <taxon>Aphididae</taxon>
        <taxon>Macrosiphini</taxon>
        <taxon>Acyrthosiphon</taxon>
    </lineage>
</organism>
<dbReference type="InterPro" id="IPR036875">
    <property type="entry name" value="Znf_CCHC_sf"/>
</dbReference>
<dbReference type="Pfam" id="PF00098">
    <property type="entry name" value="zf-CCHC"/>
    <property type="match status" value="1"/>
</dbReference>
<dbReference type="GO" id="GO:0008270">
    <property type="term" value="F:zinc ion binding"/>
    <property type="evidence" value="ECO:0007669"/>
    <property type="project" value="UniProtKB-KW"/>
</dbReference>
<dbReference type="SUPFAM" id="SSF57756">
    <property type="entry name" value="Retrovirus zinc finger-like domains"/>
    <property type="match status" value="1"/>
</dbReference>
<protein>
    <recommendedName>
        <fullName evidence="2">CCHC-type domain-containing protein</fullName>
    </recommendedName>
</protein>
<name>A0A8R2D5C5_ACYPI</name>
<accession>A0A8R2D5C5</accession>
<evidence type="ECO:0000256" key="1">
    <source>
        <dbReference type="PROSITE-ProRule" id="PRU00047"/>
    </source>
</evidence>
<dbReference type="RefSeq" id="XP_016662187.1">
    <property type="nucleotide sequence ID" value="XM_016806698.1"/>
</dbReference>
<evidence type="ECO:0000313" key="4">
    <source>
        <dbReference type="Proteomes" id="UP000007819"/>
    </source>
</evidence>
<reference evidence="4" key="1">
    <citation type="submission" date="2010-06" db="EMBL/GenBank/DDBJ databases">
        <authorList>
            <person name="Jiang H."/>
            <person name="Abraham K."/>
            <person name="Ali S."/>
            <person name="Alsbrooks S.L."/>
            <person name="Anim B.N."/>
            <person name="Anosike U.S."/>
            <person name="Attaway T."/>
            <person name="Bandaranaike D.P."/>
            <person name="Battles P.K."/>
            <person name="Bell S.N."/>
            <person name="Bell A.V."/>
            <person name="Beltran B."/>
            <person name="Bickham C."/>
            <person name="Bustamante Y."/>
            <person name="Caleb T."/>
            <person name="Canada A."/>
            <person name="Cardenas V."/>
            <person name="Carter K."/>
            <person name="Chacko J."/>
            <person name="Chandrabose M.N."/>
            <person name="Chavez D."/>
            <person name="Chavez A."/>
            <person name="Chen L."/>
            <person name="Chu H.-S."/>
            <person name="Claassen K.J."/>
            <person name="Cockrell R."/>
            <person name="Collins M."/>
            <person name="Cooper J.A."/>
            <person name="Cree A."/>
            <person name="Curry S.M."/>
            <person name="Da Y."/>
            <person name="Dao M.D."/>
            <person name="Das B."/>
            <person name="Davila M.-L."/>
            <person name="Davy-Carroll L."/>
            <person name="Denson S."/>
            <person name="Dinh H."/>
            <person name="Ebong V.E."/>
            <person name="Edwards J.R."/>
            <person name="Egan A."/>
            <person name="El-Daye J."/>
            <person name="Escobedo L."/>
            <person name="Fernandez S."/>
            <person name="Fernando P.R."/>
            <person name="Flagg N."/>
            <person name="Forbes L.D."/>
            <person name="Fowler R.G."/>
            <person name="Fu Q."/>
            <person name="Gabisi R.A."/>
            <person name="Ganer J."/>
            <person name="Garbino Pronczuk A."/>
            <person name="Garcia R.M."/>
            <person name="Garner T."/>
            <person name="Garrett T.E."/>
            <person name="Gonzalez D.A."/>
            <person name="Hamid H."/>
            <person name="Hawkins E.S."/>
            <person name="Hirani K."/>
            <person name="Hogues M.E."/>
            <person name="Hollins B."/>
            <person name="Hsiao C.-H."/>
            <person name="Jabil R."/>
            <person name="James M.L."/>
            <person name="Jhangiani S.N."/>
            <person name="Johnson B."/>
            <person name="Johnson Q."/>
            <person name="Joshi V."/>
            <person name="Kalu J.B."/>
            <person name="Kam C."/>
            <person name="Kashfia A."/>
            <person name="Keebler J."/>
            <person name="Kisamo H."/>
            <person name="Kovar C.L."/>
            <person name="Lago L.A."/>
            <person name="Lai C.-Y."/>
            <person name="Laidlaw J."/>
            <person name="Lara F."/>
            <person name="Le T.-K."/>
            <person name="Lee S.L."/>
            <person name="Legall F.H."/>
            <person name="Lemon S.J."/>
            <person name="Lewis L.R."/>
            <person name="Li B."/>
            <person name="Liu Y."/>
            <person name="Liu Y.-S."/>
            <person name="Lopez J."/>
            <person name="Lozado R.J."/>
            <person name="Lu J."/>
            <person name="Madu R.C."/>
            <person name="Maheshwari M."/>
            <person name="Maheshwari R."/>
            <person name="Malloy K."/>
            <person name="Martinez E."/>
            <person name="Mathew T."/>
            <person name="Mercado I.C."/>
            <person name="Mercado C."/>
            <person name="Meyer B."/>
            <person name="Montgomery K."/>
            <person name="Morgan M.B."/>
            <person name="Munidasa M."/>
            <person name="Nazareth L.V."/>
            <person name="Nelson J."/>
            <person name="Ng B.M."/>
            <person name="Nguyen N.B."/>
            <person name="Nguyen P.Q."/>
            <person name="Nguyen T."/>
            <person name="Obregon M."/>
            <person name="Okwuonu G.O."/>
            <person name="Onwere C.G."/>
            <person name="Orozco G."/>
            <person name="Parra A."/>
            <person name="Patel S."/>
            <person name="Patil S."/>
            <person name="Perez A."/>
            <person name="Perez Y."/>
            <person name="Pham C."/>
            <person name="Primus E.L."/>
            <person name="Pu L.-L."/>
            <person name="Puazo M."/>
            <person name="Qin X."/>
            <person name="Quiroz J.B."/>
            <person name="Reese J."/>
            <person name="Richards S."/>
            <person name="Rives C.M."/>
            <person name="Robberts R."/>
            <person name="Ruiz S.J."/>
            <person name="Ruiz M.J."/>
            <person name="Santibanez J."/>
            <person name="Schneider B.W."/>
            <person name="Sisson I."/>
            <person name="Smith M."/>
            <person name="Sodergren E."/>
            <person name="Song X.-Z."/>
            <person name="Song B.B."/>
            <person name="Summersgill H."/>
            <person name="Thelus R."/>
            <person name="Thornton R.D."/>
            <person name="Trejos Z.Y."/>
            <person name="Usmani K."/>
            <person name="Vattathil S."/>
            <person name="Villasana D."/>
            <person name="Walker D.L."/>
            <person name="Wang S."/>
            <person name="Wang K."/>
            <person name="White C.S."/>
            <person name="Williams A.C."/>
            <person name="Williamson J."/>
            <person name="Wilson K."/>
            <person name="Woghiren I.O."/>
            <person name="Woodworth J.R."/>
            <person name="Worley K.C."/>
            <person name="Wright R.A."/>
            <person name="Wu W."/>
            <person name="Young L."/>
            <person name="Zhang L."/>
            <person name="Zhang J."/>
            <person name="Zhu Y."/>
            <person name="Muzny D.M."/>
            <person name="Weinstock G."/>
            <person name="Gibbs R.A."/>
        </authorList>
    </citation>
    <scope>NUCLEOTIDE SEQUENCE [LARGE SCALE GENOMIC DNA]</scope>
    <source>
        <strain evidence="4">LSR1</strain>
    </source>
</reference>
<keyword evidence="1" id="KW-0863">Zinc-finger</keyword>
<dbReference type="Proteomes" id="UP000007819">
    <property type="component" value="Chromosome A2"/>
</dbReference>
<dbReference type="GO" id="GO:0003676">
    <property type="term" value="F:nucleic acid binding"/>
    <property type="evidence" value="ECO:0007669"/>
    <property type="project" value="InterPro"/>
</dbReference>
<evidence type="ECO:0000313" key="3">
    <source>
        <dbReference type="EnsemblMetazoa" id="XP_016662187.1"/>
    </source>
</evidence>
<keyword evidence="4" id="KW-1185">Reference proteome</keyword>
<keyword evidence="1" id="KW-0479">Metal-binding</keyword>
<keyword evidence="1" id="KW-0862">Zinc</keyword>
<dbReference type="PROSITE" id="PS50158">
    <property type="entry name" value="ZF_CCHC"/>
    <property type="match status" value="1"/>
</dbReference>
<reference evidence="3" key="2">
    <citation type="submission" date="2022-06" db="UniProtKB">
        <authorList>
            <consortium name="EnsemblMetazoa"/>
        </authorList>
    </citation>
    <scope>IDENTIFICATION</scope>
</reference>
<dbReference type="AlphaFoldDB" id="A0A8R2D5C5"/>
<feature type="domain" description="CCHC-type" evidence="2">
    <location>
        <begin position="88"/>
        <end position="101"/>
    </location>
</feature>
<dbReference type="KEGG" id="api:107884491"/>
<dbReference type="InterPro" id="IPR001878">
    <property type="entry name" value="Znf_CCHC"/>
</dbReference>
<evidence type="ECO:0000259" key="2">
    <source>
        <dbReference type="PROSITE" id="PS50158"/>
    </source>
</evidence>